<dbReference type="Proteomes" id="UP000006671">
    <property type="component" value="Unassembled WGS sequence"/>
</dbReference>
<dbReference type="InterPro" id="IPR001611">
    <property type="entry name" value="Leu-rich_rpt"/>
</dbReference>
<dbReference type="OrthoDB" id="201621at2759"/>
<comment type="pathway">
    <text evidence="1">Protein modification; protein lipoylation via exogenous pathway; protein N(6)-(lipoyl)lysine from lipoate: step 2/2.</text>
</comment>
<dbReference type="InterPro" id="IPR019491">
    <property type="entry name" value="Lipoate_protein_ligase_C"/>
</dbReference>
<evidence type="ECO:0000256" key="3">
    <source>
        <dbReference type="ARBA" id="ARBA00008242"/>
    </source>
</evidence>
<sequence>MLKSIKPGSHSWRKAFSVNNLNLRDFHTKSSCLLDPVRVIVSQSNNPYFNLATEDYLFSIDKEALEYPTLFLWRNDKTVVIGKHQNPFKECNLARMEQDDVNLVRRRSGGGAVYQDMGNSIFTFLSPKESYSKELNFKILMESLNNGFNINSELSGRNDLILSDCKRKISGSAFKQGKDVCFHHGTMLLNLDTEALQKYLTPHKLKLQSKGVASVASRVCNLQTVCPTISHDKFNEELIRAFCSRYGQTASSVEIENVNESYFSNNQSWKNFYDELSDKEWNYGLTPDFSNNIETKFDWGLVDLHIDYKAGKIANVKMYSDVLFPVFVEIVEEGLVNNDFSKEGIDNFESWTKERIKLLPNIDDASKEILTNFSKQLSSWIQFKDCITNIEKIYPKKITHEVLQNITKLEKVNYVDIAAIRIGDEGASMIGQMKQLTYLDISFTGISYNGMRSIGQLTNLTQLIFSSDDYENYSAPKGVTVAIHLRNLKKLTHLDITYNEIGDEGSQFISELLNLTYLEMPNNQLRNEGFKMISKLENLTHLNISNNDFNCESMKHLCELKNLTSLEAFNTGITSNDVKLIANHLKYLTELDLSCNDIGNEGAKYVSELKQLQSLQLAQTNLDSEGVKYLVRLDQLTDLDVSENSIDAERCKYLNEMKQLEELSI</sequence>
<evidence type="ECO:0000256" key="6">
    <source>
        <dbReference type="ARBA" id="ARBA00022741"/>
    </source>
</evidence>
<dbReference type="GeneID" id="8854291"/>
<dbReference type="KEGG" id="ngr:NAEGRDRAFT_72499"/>
<dbReference type="eggNOG" id="KOG0619">
    <property type="taxonomic scope" value="Eukaryota"/>
</dbReference>
<evidence type="ECO:0000256" key="4">
    <source>
        <dbReference type="ARBA" id="ARBA00012367"/>
    </source>
</evidence>
<keyword evidence="7" id="KW-0067">ATP-binding</keyword>
<comment type="pathway">
    <text evidence="2">Protein modification; protein lipoylation via exogenous pathway; protein N(6)-(lipoyl)lysine from lipoate: step 1/2.</text>
</comment>
<evidence type="ECO:0000256" key="7">
    <source>
        <dbReference type="ARBA" id="ARBA00022840"/>
    </source>
</evidence>
<dbReference type="VEuPathDB" id="AmoebaDB:NAEGRDRAFT_72499"/>
<dbReference type="InterPro" id="IPR032675">
    <property type="entry name" value="LRR_dom_sf"/>
</dbReference>
<dbReference type="PANTHER" id="PTHR12561:SF3">
    <property type="entry name" value="LIPOYLTRANSFERASE 1, MITOCHONDRIAL"/>
    <property type="match status" value="1"/>
</dbReference>
<keyword evidence="11" id="KW-1185">Reference proteome</keyword>
<evidence type="ECO:0000313" key="10">
    <source>
        <dbReference type="EMBL" id="EFC39751.1"/>
    </source>
</evidence>
<dbReference type="PANTHER" id="PTHR12561">
    <property type="entry name" value="LIPOATE-PROTEIN LIGASE"/>
    <property type="match status" value="1"/>
</dbReference>
<dbReference type="RefSeq" id="XP_002672495.1">
    <property type="nucleotide sequence ID" value="XM_002672449.1"/>
</dbReference>
<dbReference type="InterPro" id="IPR004562">
    <property type="entry name" value="LipoylTrfase_LipoateP_Ligase"/>
</dbReference>
<comment type="catalytic activity">
    <reaction evidence="8">
        <text>L-lysyl-[lipoyl-carrier protein] + (R)-lipoate + ATP = N(6)-[(R)-lipoyl]-L-lysyl-[lipoyl-carrier protein] + AMP + diphosphate + H(+)</text>
        <dbReference type="Rhea" id="RHEA:49288"/>
        <dbReference type="Rhea" id="RHEA-COMP:10500"/>
        <dbReference type="Rhea" id="RHEA-COMP:10502"/>
        <dbReference type="ChEBI" id="CHEBI:15378"/>
        <dbReference type="ChEBI" id="CHEBI:29969"/>
        <dbReference type="ChEBI" id="CHEBI:30616"/>
        <dbReference type="ChEBI" id="CHEBI:33019"/>
        <dbReference type="ChEBI" id="CHEBI:83088"/>
        <dbReference type="ChEBI" id="CHEBI:83099"/>
        <dbReference type="ChEBI" id="CHEBI:456215"/>
        <dbReference type="EC" id="6.3.1.20"/>
    </reaction>
</comment>
<evidence type="ECO:0000259" key="9">
    <source>
        <dbReference type="PROSITE" id="PS51733"/>
    </source>
</evidence>
<dbReference type="InterPro" id="IPR004143">
    <property type="entry name" value="BPL_LPL_catalytic"/>
</dbReference>
<evidence type="ECO:0000256" key="8">
    <source>
        <dbReference type="ARBA" id="ARBA00048037"/>
    </source>
</evidence>
<dbReference type="SMART" id="SM00368">
    <property type="entry name" value="LRR_RI"/>
    <property type="match status" value="3"/>
</dbReference>
<dbReference type="Gene3D" id="3.30.390.50">
    <property type="entry name" value="CO dehydrogenase flavoprotein, C-terminal domain"/>
    <property type="match status" value="1"/>
</dbReference>
<dbReference type="GO" id="GO:0017118">
    <property type="term" value="F:lipoyltransferase activity"/>
    <property type="evidence" value="ECO:0007669"/>
    <property type="project" value="TreeGrafter"/>
</dbReference>
<dbReference type="EC" id="6.3.1.20" evidence="4"/>
<dbReference type="Pfam" id="PF10437">
    <property type="entry name" value="Lip_prot_lig_C"/>
    <property type="match status" value="1"/>
</dbReference>
<feature type="domain" description="BPL/LPL catalytic" evidence="9">
    <location>
        <begin position="64"/>
        <end position="250"/>
    </location>
</feature>
<dbReference type="NCBIfam" id="TIGR00545">
    <property type="entry name" value="lipoyltrans"/>
    <property type="match status" value="1"/>
</dbReference>
<dbReference type="SUPFAM" id="SSF52047">
    <property type="entry name" value="RNI-like"/>
    <property type="match status" value="1"/>
</dbReference>
<dbReference type="AlphaFoldDB" id="D2VU11"/>
<dbReference type="GO" id="GO:0005737">
    <property type="term" value="C:cytoplasm"/>
    <property type="evidence" value="ECO:0007669"/>
    <property type="project" value="TreeGrafter"/>
</dbReference>
<proteinExistence type="inferred from homology"/>
<dbReference type="InterPro" id="IPR045864">
    <property type="entry name" value="aa-tRNA-synth_II/BPL/LPL"/>
</dbReference>
<dbReference type="Pfam" id="PF21948">
    <property type="entry name" value="LplA-B_cat"/>
    <property type="match status" value="1"/>
</dbReference>
<dbReference type="GO" id="GO:0005524">
    <property type="term" value="F:ATP binding"/>
    <property type="evidence" value="ECO:0007669"/>
    <property type="project" value="UniProtKB-KW"/>
</dbReference>
<dbReference type="InParanoid" id="D2VU11"/>
<reference evidence="10 11" key="1">
    <citation type="journal article" date="2010" name="Cell">
        <title>The genome of Naegleria gruberi illuminates early eukaryotic versatility.</title>
        <authorList>
            <person name="Fritz-Laylin L.K."/>
            <person name="Prochnik S.E."/>
            <person name="Ginger M.L."/>
            <person name="Dacks J.B."/>
            <person name="Carpenter M.L."/>
            <person name="Field M.C."/>
            <person name="Kuo A."/>
            <person name="Paredez A."/>
            <person name="Chapman J."/>
            <person name="Pham J."/>
            <person name="Shu S."/>
            <person name="Neupane R."/>
            <person name="Cipriano M."/>
            <person name="Mancuso J."/>
            <person name="Tu H."/>
            <person name="Salamov A."/>
            <person name="Lindquist E."/>
            <person name="Shapiro H."/>
            <person name="Lucas S."/>
            <person name="Grigoriev I.V."/>
            <person name="Cande W.Z."/>
            <person name="Fulton C."/>
            <person name="Rokhsar D.S."/>
            <person name="Dawson S.C."/>
        </authorList>
    </citation>
    <scope>NUCLEOTIDE SEQUENCE [LARGE SCALE GENOMIC DNA]</scope>
    <source>
        <strain evidence="10 11">NEG-M</strain>
    </source>
</reference>
<dbReference type="SMART" id="SM00365">
    <property type="entry name" value="LRR_SD22"/>
    <property type="match status" value="4"/>
</dbReference>
<protein>
    <recommendedName>
        <fullName evidence="4">lipoate--protein ligase</fullName>
        <ecNumber evidence="4">6.3.1.20</ecNumber>
    </recommendedName>
</protein>
<dbReference type="Gene3D" id="3.30.930.10">
    <property type="entry name" value="Bira Bifunctional Protein, Domain 2"/>
    <property type="match status" value="1"/>
</dbReference>
<dbReference type="CDD" id="cd16443">
    <property type="entry name" value="LplA"/>
    <property type="match status" value="1"/>
</dbReference>
<evidence type="ECO:0000256" key="5">
    <source>
        <dbReference type="ARBA" id="ARBA00022598"/>
    </source>
</evidence>
<dbReference type="GO" id="GO:0016979">
    <property type="term" value="F:lipoate-protein ligase activity"/>
    <property type="evidence" value="ECO:0007669"/>
    <property type="project" value="UniProtKB-EC"/>
</dbReference>
<keyword evidence="6" id="KW-0547">Nucleotide-binding</keyword>
<dbReference type="STRING" id="5762.D2VU11"/>
<evidence type="ECO:0000313" key="11">
    <source>
        <dbReference type="Proteomes" id="UP000006671"/>
    </source>
</evidence>
<dbReference type="PROSITE" id="PS51733">
    <property type="entry name" value="BPL_LPL_CATALYTIC"/>
    <property type="match status" value="1"/>
</dbReference>
<name>D2VU11_NAEGR</name>
<dbReference type="Gene3D" id="3.80.10.10">
    <property type="entry name" value="Ribonuclease Inhibitor"/>
    <property type="match status" value="2"/>
</dbReference>
<dbReference type="EMBL" id="GG738897">
    <property type="protein sequence ID" value="EFC39751.1"/>
    <property type="molecule type" value="Genomic_DNA"/>
</dbReference>
<evidence type="ECO:0000256" key="2">
    <source>
        <dbReference type="ARBA" id="ARBA00005124"/>
    </source>
</evidence>
<dbReference type="UniPathway" id="UPA00537">
    <property type="reaction ID" value="UER00594"/>
</dbReference>
<gene>
    <name evidence="10" type="ORF">NAEGRDRAFT_72499</name>
</gene>
<comment type="similarity">
    <text evidence="3">Belongs to the LplA family.</text>
</comment>
<dbReference type="SUPFAM" id="SSF55681">
    <property type="entry name" value="Class II aaRS and biotin synthetases"/>
    <property type="match status" value="1"/>
</dbReference>
<dbReference type="Pfam" id="PF13516">
    <property type="entry name" value="LRR_6"/>
    <property type="match status" value="3"/>
</dbReference>
<evidence type="ECO:0000256" key="1">
    <source>
        <dbReference type="ARBA" id="ARBA00005085"/>
    </source>
</evidence>
<keyword evidence="5" id="KW-0436">Ligase</keyword>
<accession>D2VU11</accession>
<organism evidence="11">
    <name type="scientific">Naegleria gruberi</name>
    <name type="common">Amoeba</name>
    <dbReference type="NCBI Taxonomy" id="5762"/>
    <lineage>
        <taxon>Eukaryota</taxon>
        <taxon>Discoba</taxon>
        <taxon>Heterolobosea</taxon>
        <taxon>Tetramitia</taxon>
        <taxon>Eutetramitia</taxon>
        <taxon>Vahlkampfiidae</taxon>
        <taxon>Naegleria</taxon>
    </lineage>
</organism>
<dbReference type="SUPFAM" id="SSF82649">
    <property type="entry name" value="SufE/NifU"/>
    <property type="match status" value="1"/>
</dbReference>
<dbReference type="GO" id="GO:0009249">
    <property type="term" value="P:protein lipoylation"/>
    <property type="evidence" value="ECO:0007669"/>
    <property type="project" value="InterPro"/>
</dbReference>
<dbReference type="eggNOG" id="KOG3159">
    <property type="taxonomic scope" value="Eukaryota"/>
</dbReference>